<organism evidence="1 2">
    <name type="scientific">Endocarpon pusillum</name>
    <dbReference type="NCBI Taxonomy" id="364733"/>
    <lineage>
        <taxon>Eukaryota</taxon>
        <taxon>Fungi</taxon>
        <taxon>Dikarya</taxon>
        <taxon>Ascomycota</taxon>
        <taxon>Pezizomycotina</taxon>
        <taxon>Eurotiomycetes</taxon>
        <taxon>Chaetothyriomycetidae</taxon>
        <taxon>Verrucariales</taxon>
        <taxon>Verrucariaceae</taxon>
        <taxon>Endocarpon</taxon>
    </lineage>
</organism>
<keyword evidence="2" id="KW-1185">Reference proteome</keyword>
<dbReference type="GO" id="GO:0016814">
    <property type="term" value="F:hydrolase activity, acting on carbon-nitrogen (but not peptide) bonds, in cyclic amidines"/>
    <property type="evidence" value="ECO:0007669"/>
    <property type="project" value="TreeGrafter"/>
</dbReference>
<dbReference type="OrthoDB" id="10266980at2759"/>
<accession>A0A8H7E1M8</accession>
<protein>
    <recommendedName>
        <fullName evidence="3">Amidohydrolase-related domain-containing protein</fullName>
    </recommendedName>
</protein>
<dbReference type="EMBL" id="JAACFV010000193">
    <property type="protein sequence ID" value="KAF7503171.1"/>
    <property type="molecule type" value="Genomic_DNA"/>
</dbReference>
<dbReference type="Gene3D" id="3.20.20.140">
    <property type="entry name" value="Metal-dependent hydrolases"/>
    <property type="match status" value="1"/>
</dbReference>
<dbReference type="AlphaFoldDB" id="A0A8H7E1M8"/>
<dbReference type="InterPro" id="IPR052349">
    <property type="entry name" value="Metallo-hydrolase_Enzymes"/>
</dbReference>
<dbReference type="InterPro" id="IPR032466">
    <property type="entry name" value="Metal_Hydrolase"/>
</dbReference>
<evidence type="ECO:0000313" key="2">
    <source>
        <dbReference type="Proteomes" id="UP000606974"/>
    </source>
</evidence>
<reference evidence="1" key="1">
    <citation type="submission" date="2020-02" db="EMBL/GenBank/DDBJ databases">
        <authorList>
            <person name="Palmer J.M."/>
        </authorList>
    </citation>
    <scope>NUCLEOTIDE SEQUENCE</scope>
    <source>
        <strain evidence="1">EPUS1.4</strain>
        <tissue evidence="1">Thallus</tissue>
    </source>
</reference>
<name>A0A8H7E1M8_9EURO</name>
<sequence>MKTEIHAVHLAHQPPSSIWDVEIKDGKITSVQPSLDRSATSLSWNHSILLPSLCHPHIHLDKAFLLSSDYPHYADLAPTAGTFQEALSNTAQAKTRYTRSDLEQRGCQLIGESIQAGVTAMRAFVEVDHVVEFLCLEVASLLKKRFEKACHVQIVAFAQEAIFSSSHGDENRRFLEQALEKREEFGIDVLGTTPYVESDNGSSHENIDWAVRKARQHHLHLDFHLDYNLDASAPPMIDTVLETLRRHDWPKQSSDSDPNTRPKTKTIALAHCTRLTLLSNPEFQDLATRIRDSNLPISLIGLPSSDVYMMGRPTASAPSPAQDRDRNLSRPLGTLPIPTLIKEFNLNAALSVNNLSNPFTPYGTADPLQLACWGVGMYHAGAEGDAEMLYECVSVRGRRAMGLEGGEGLGVEVGMWFQGAKTGRIGREGLAAFQGGEDMVVDICDEKAVPGSDDGGGSTVTVLGRGISSVRDVVWCPPETGRRKVIQ</sequence>
<proteinExistence type="predicted"/>
<dbReference type="SUPFAM" id="SSF51556">
    <property type="entry name" value="Metallo-dependent hydrolases"/>
    <property type="match status" value="1"/>
</dbReference>
<evidence type="ECO:0000313" key="1">
    <source>
        <dbReference type="EMBL" id="KAF7503171.1"/>
    </source>
</evidence>
<comment type="caution">
    <text evidence="1">The sequence shown here is derived from an EMBL/GenBank/DDBJ whole genome shotgun (WGS) entry which is preliminary data.</text>
</comment>
<dbReference type="PANTHER" id="PTHR32027">
    <property type="entry name" value="CYTOSINE DEAMINASE"/>
    <property type="match status" value="1"/>
</dbReference>
<gene>
    <name evidence="1" type="ORF">GJ744_004241</name>
</gene>
<evidence type="ECO:0008006" key="3">
    <source>
        <dbReference type="Google" id="ProtNLM"/>
    </source>
</evidence>
<dbReference type="Proteomes" id="UP000606974">
    <property type="component" value="Unassembled WGS sequence"/>
</dbReference>
<dbReference type="PANTHER" id="PTHR32027:SF0">
    <property type="entry name" value="CYTOSINE DEAMINASE"/>
    <property type="match status" value="1"/>
</dbReference>